<dbReference type="GO" id="GO:0003729">
    <property type="term" value="F:mRNA binding"/>
    <property type="evidence" value="ECO:0007669"/>
    <property type="project" value="TreeGrafter"/>
</dbReference>
<name>A0AAD3XLP1_NEPGR</name>
<dbReference type="AlphaFoldDB" id="A0AAD3XLP1"/>
<evidence type="ECO:0000313" key="3">
    <source>
        <dbReference type="Proteomes" id="UP001279734"/>
    </source>
</evidence>
<dbReference type="Proteomes" id="UP001279734">
    <property type="component" value="Unassembled WGS sequence"/>
</dbReference>
<dbReference type="GO" id="GO:0036396">
    <property type="term" value="C:RNA N6-methyladenosine methyltransferase complex"/>
    <property type="evidence" value="ECO:0007669"/>
    <property type="project" value="TreeGrafter"/>
</dbReference>
<accession>A0AAD3XLP1</accession>
<dbReference type="PANTHER" id="PTHR13107">
    <property type="entry name" value="N6-ADENOSINE-METHYLTRANSFERASE NON-CATALYTIC SUBUNIT"/>
    <property type="match status" value="1"/>
</dbReference>
<dbReference type="InterPro" id="IPR045123">
    <property type="entry name" value="METTL14-like"/>
</dbReference>
<gene>
    <name evidence="2" type="ORF">Nepgr_010809</name>
</gene>
<keyword evidence="3" id="KW-1185">Reference proteome</keyword>
<evidence type="ECO:0000256" key="1">
    <source>
        <dbReference type="SAM" id="MobiDB-lite"/>
    </source>
</evidence>
<dbReference type="PANTHER" id="PTHR13107:SF0">
    <property type="entry name" value="N6-ADENOSINE-METHYLTRANSFERASE NON-CATALYTIC SUBUNIT"/>
    <property type="match status" value="1"/>
</dbReference>
<sequence length="169" mass="18269">MPSLGAIKPLNHNSTAPRPPIPLGVFIPPYSPPVVWPGPRSVDLNMLPHGPPGQIFPPNVGTSANPIMYFNQPGPGRGVPLHASGPEFNVMVPVGHGQLDDKGSGGWVPPKSDQPLVKAPSRGEQNDFSQNFVDTGTRPQNFIGELELTYVEDYPKLRELIQKKDEIVA</sequence>
<protein>
    <submittedName>
        <fullName evidence="2">Uncharacterized protein</fullName>
    </submittedName>
</protein>
<organism evidence="2 3">
    <name type="scientific">Nepenthes gracilis</name>
    <name type="common">Slender pitcher plant</name>
    <dbReference type="NCBI Taxonomy" id="150966"/>
    <lineage>
        <taxon>Eukaryota</taxon>
        <taxon>Viridiplantae</taxon>
        <taxon>Streptophyta</taxon>
        <taxon>Embryophyta</taxon>
        <taxon>Tracheophyta</taxon>
        <taxon>Spermatophyta</taxon>
        <taxon>Magnoliopsida</taxon>
        <taxon>eudicotyledons</taxon>
        <taxon>Gunneridae</taxon>
        <taxon>Pentapetalae</taxon>
        <taxon>Caryophyllales</taxon>
        <taxon>Nepenthaceae</taxon>
        <taxon>Nepenthes</taxon>
    </lineage>
</organism>
<feature type="region of interest" description="Disordered" evidence="1">
    <location>
        <begin position="114"/>
        <end position="136"/>
    </location>
</feature>
<evidence type="ECO:0000313" key="2">
    <source>
        <dbReference type="EMBL" id="GMH08969.1"/>
    </source>
</evidence>
<feature type="compositionally biased region" description="Polar residues" evidence="1">
    <location>
        <begin position="126"/>
        <end position="136"/>
    </location>
</feature>
<dbReference type="GO" id="GO:0005634">
    <property type="term" value="C:nucleus"/>
    <property type="evidence" value="ECO:0007669"/>
    <property type="project" value="TreeGrafter"/>
</dbReference>
<dbReference type="EMBL" id="BSYO01000008">
    <property type="protein sequence ID" value="GMH08969.1"/>
    <property type="molecule type" value="Genomic_DNA"/>
</dbReference>
<reference evidence="2" key="1">
    <citation type="submission" date="2023-05" db="EMBL/GenBank/DDBJ databases">
        <title>Nepenthes gracilis genome sequencing.</title>
        <authorList>
            <person name="Fukushima K."/>
        </authorList>
    </citation>
    <scope>NUCLEOTIDE SEQUENCE</scope>
    <source>
        <strain evidence="2">SING2019-196</strain>
    </source>
</reference>
<proteinExistence type="predicted"/>
<comment type="caution">
    <text evidence="2">The sequence shown here is derived from an EMBL/GenBank/DDBJ whole genome shotgun (WGS) entry which is preliminary data.</text>
</comment>